<reference evidence="3 4" key="1">
    <citation type="submission" date="2019-07" db="EMBL/GenBank/DDBJ databases">
        <title>Genome sequencing of the stress-tolerant strain Azospirillum brasilense Az19.</title>
        <authorList>
            <person name="Maroniche G.A."/>
            <person name="Garcia J.E."/>
            <person name="Pagnussat L."/>
            <person name="Amenta M."/>
            <person name="Creus C.M."/>
        </authorList>
    </citation>
    <scope>NUCLEOTIDE SEQUENCE [LARGE SCALE GENOMIC DNA]</scope>
    <source>
        <strain evidence="3 4">Az19</strain>
    </source>
</reference>
<evidence type="ECO:0000313" key="3">
    <source>
        <dbReference type="EMBL" id="KAA1053727.1"/>
    </source>
</evidence>
<dbReference type="Gene3D" id="3.40.50.300">
    <property type="entry name" value="P-loop containing nucleotide triphosphate hydrolases"/>
    <property type="match status" value="1"/>
</dbReference>
<dbReference type="InterPro" id="IPR003959">
    <property type="entry name" value="ATPase_AAA_core"/>
</dbReference>
<evidence type="ECO:0000259" key="1">
    <source>
        <dbReference type="Pfam" id="PF13175"/>
    </source>
</evidence>
<accession>A0A5B0KM24</accession>
<evidence type="ECO:0000313" key="4">
    <source>
        <dbReference type="Proteomes" id="UP000325333"/>
    </source>
</evidence>
<dbReference type="EMBL" id="VEWN01000013">
    <property type="protein sequence ID" value="KAA1053727.1"/>
    <property type="molecule type" value="Genomic_DNA"/>
</dbReference>
<gene>
    <name evidence="3" type="ORF">FH063_002309</name>
</gene>
<organism evidence="3 4">
    <name type="scientific">Azospirillum argentinense</name>
    <dbReference type="NCBI Taxonomy" id="2970906"/>
    <lineage>
        <taxon>Bacteria</taxon>
        <taxon>Pseudomonadati</taxon>
        <taxon>Pseudomonadota</taxon>
        <taxon>Alphaproteobacteria</taxon>
        <taxon>Rhodospirillales</taxon>
        <taxon>Azospirillaceae</taxon>
        <taxon>Azospirillum</taxon>
    </lineage>
</organism>
<dbReference type="Pfam" id="PF13304">
    <property type="entry name" value="AAA_21"/>
    <property type="match status" value="1"/>
</dbReference>
<evidence type="ECO:0000259" key="2">
    <source>
        <dbReference type="Pfam" id="PF13304"/>
    </source>
</evidence>
<protein>
    <submittedName>
        <fullName evidence="3">Uncharacterized protein</fullName>
    </submittedName>
</protein>
<name>A0A5B0KM24_9PROT</name>
<dbReference type="InterPro" id="IPR051396">
    <property type="entry name" value="Bact_Antivir_Def_Nuclease"/>
</dbReference>
<proteinExistence type="predicted"/>
<feature type="domain" description="ATPase AAA-type core" evidence="2">
    <location>
        <begin position="220"/>
        <end position="346"/>
    </location>
</feature>
<sequence length="594" mass="64705">MRISDLSIENFRGIRRGTVRFKTHTIITGPNNAGKTTIIEALALLVGRDRLVRDLTEHDFTGADPQPADRLRLIATITGFEGNDPNAHTDWFRDGRAVPKWLDDTTGHVHPVRQNPAWLLCCQVGFQAHFDRAALCVETVRYFHDHAHPIDPFVEDVPVGVPAKLLQQVGFFLVRASRTWDGVLSFGSELFRRTVRAADGQPAAAILTERDRLRRPDQPIEADPHLATLVTRINAELARFLPRGPTLKLRVTGTDSRAVLDAVVAHFSPADAPPIPAARQGSGLLSLQGLLLLLQLGRARAEAGEGFLMALEEPELHVPPASQRQLVHRIQALSTQTITTTHAPAVAAAGDPTALLLIRNDNGILSAEPLLTEALTAGTPGWKRKLMQSGRPDVIAALMHDMVLIPEGRSDHELLRAILCAVMLRQGWTEDGQRSFALEVGLVPTVDAQVVRTYGLLSRLHARLCCLVDGDAAGRGYVRELRAVAPPPAAILRWPDEWTIEHVVGWLLEADEVGMVTELSHLPNPPTSAADVVVRLTEHKNDIVLYEAVGEAIADNQAGAMRAAELFVGMATACAGEPTPLFDMAAPGVRVFQP</sequence>
<comment type="caution">
    <text evidence="3">The sequence shown here is derived from an EMBL/GenBank/DDBJ whole genome shotgun (WGS) entry which is preliminary data.</text>
</comment>
<dbReference type="InterPro" id="IPR041685">
    <property type="entry name" value="AAA_GajA/Old/RecF-like"/>
</dbReference>
<dbReference type="InterPro" id="IPR027417">
    <property type="entry name" value="P-loop_NTPase"/>
</dbReference>
<feature type="domain" description="Endonuclease GajA/Old nuclease/RecF-like AAA" evidence="1">
    <location>
        <begin position="1"/>
        <end position="49"/>
    </location>
</feature>
<dbReference type="PANTHER" id="PTHR43581:SF4">
    <property type="entry name" value="ATP_GTP PHOSPHATASE"/>
    <property type="match status" value="1"/>
</dbReference>
<dbReference type="Proteomes" id="UP000325333">
    <property type="component" value="Unassembled WGS sequence"/>
</dbReference>
<dbReference type="SUPFAM" id="SSF52540">
    <property type="entry name" value="P-loop containing nucleoside triphosphate hydrolases"/>
    <property type="match status" value="1"/>
</dbReference>
<dbReference type="RefSeq" id="WP_149650869.1">
    <property type="nucleotide sequence ID" value="NZ_VEWN01000013.1"/>
</dbReference>
<dbReference type="Pfam" id="PF13175">
    <property type="entry name" value="AAA_15"/>
    <property type="match status" value="1"/>
</dbReference>
<dbReference type="PANTHER" id="PTHR43581">
    <property type="entry name" value="ATP/GTP PHOSPHATASE"/>
    <property type="match status" value="1"/>
</dbReference>
<dbReference type="AlphaFoldDB" id="A0A5B0KM24"/>